<name>A0A1H0BV31_9HYPH</name>
<dbReference type="OrthoDB" id="7907288at2"/>
<evidence type="ECO:0000313" key="1">
    <source>
        <dbReference type="EMBL" id="SDN49514.1"/>
    </source>
</evidence>
<evidence type="ECO:0008006" key="3">
    <source>
        <dbReference type="Google" id="ProtNLM"/>
    </source>
</evidence>
<dbReference type="RefSeq" id="WP_090667121.1">
    <property type="nucleotide sequence ID" value="NZ_FNIT01000001.1"/>
</dbReference>
<sequence>MRLRPGKLLTEGGQFLCDCAVVERSETGARIRAFAPVETLLPEDLFLYEEVESRRTRVRIAWAKGPELGLTITALGEEIGGIERERIAGRYYAVGA</sequence>
<protein>
    <recommendedName>
        <fullName evidence="3">PilZ domain-containing protein</fullName>
    </recommendedName>
</protein>
<gene>
    <name evidence="1" type="ORF">SAMN05192530_10115</name>
</gene>
<dbReference type="AlphaFoldDB" id="A0A1H0BV31"/>
<keyword evidence="2" id="KW-1185">Reference proteome</keyword>
<proteinExistence type="predicted"/>
<accession>A0A1H0BV31</accession>
<evidence type="ECO:0000313" key="2">
    <source>
        <dbReference type="Proteomes" id="UP000198793"/>
    </source>
</evidence>
<organism evidence="1 2">
    <name type="scientific">Aureimonas jatrophae</name>
    <dbReference type="NCBI Taxonomy" id="1166073"/>
    <lineage>
        <taxon>Bacteria</taxon>
        <taxon>Pseudomonadati</taxon>
        <taxon>Pseudomonadota</taxon>
        <taxon>Alphaproteobacteria</taxon>
        <taxon>Hyphomicrobiales</taxon>
        <taxon>Aurantimonadaceae</taxon>
        <taxon>Aureimonas</taxon>
    </lineage>
</organism>
<reference evidence="1 2" key="1">
    <citation type="submission" date="2016-10" db="EMBL/GenBank/DDBJ databases">
        <authorList>
            <person name="de Groot N.N."/>
        </authorList>
    </citation>
    <scope>NUCLEOTIDE SEQUENCE [LARGE SCALE GENOMIC DNA]</scope>
    <source>
        <strain evidence="2">L7-484,KACC 16230,DSM 25025</strain>
    </source>
</reference>
<dbReference type="STRING" id="1166073.SAMN05192530_10115"/>
<dbReference type="EMBL" id="FNIT01000001">
    <property type="protein sequence ID" value="SDN49514.1"/>
    <property type="molecule type" value="Genomic_DNA"/>
</dbReference>
<dbReference type="Proteomes" id="UP000198793">
    <property type="component" value="Unassembled WGS sequence"/>
</dbReference>